<evidence type="ECO:0000313" key="3">
    <source>
        <dbReference type="Proteomes" id="UP001054252"/>
    </source>
</evidence>
<dbReference type="Proteomes" id="UP001054252">
    <property type="component" value="Unassembled WGS sequence"/>
</dbReference>
<protein>
    <submittedName>
        <fullName evidence="2">Uncharacterized protein</fullName>
    </submittedName>
</protein>
<accession>A0AAV5IN45</accession>
<organism evidence="2 3">
    <name type="scientific">Rubroshorea leprosula</name>
    <dbReference type="NCBI Taxonomy" id="152421"/>
    <lineage>
        <taxon>Eukaryota</taxon>
        <taxon>Viridiplantae</taxon>
        <taxon>Streptophyta</taxon>
        <taxon>Embryophyta</taxon>
        <taxon>Tracheophyta</taxon>
        <taxon>Spermatophyta</taxon>
        <taxon>Magnoliopsida</taxon>
        <taxon>eudicotyledons</taxon>
        <taxon>Gunneridae</taxon>
        <taxon>Pentapetalae</taxon>
        <taxon>rosids</taxon>
        <taxon>malvids</taxon>
        <taxon>Malvales</taxon>
        <taxon>Dipterocarpaceae</taxon>
        <taxon>Rubroshorea</taxon>
    </lineage>
</organism>
<evidence type="ECO:0000256" key="1">
    <source>
        <dbReference type="SAM" id="MobiDB-lite"/>
    </source>
</evidence>
<gene>
    <name evidence="2" type="ORF">SLEP1_g13883</name>
</gene>
<keyword evidence="3" id="KW-1185">Reference proteome</keyword>
<dbReference type="EMBL" id="BPVZ01000016">
    <property type="protein sequence ID" value="GKV01324.1"/>
    <property type="molecule type" value="Genomic_DNA"/>
</dbReference>
<feature type="compositionally biased region" description="Low complexity" evidence="1">
    <location>
        <begin position="62"/>
        <end position="76"/>
    </location>
</feature>
<dbReference type="AlphaFoldDB" id="A0AAV5IN45"/>
<evidence type="ECO:0000313" key="2">
    <source>
        <dbReference type="EMBL" id="GKV01324.1"/>
    </source>
</evidence>
<comment type="caution">
    <text evidence="2">The sequence shown here is derived from an EMBL/GenBank/DDBJ whole genome shotgun (WGS) entry which is preliminary data.</text>
</comment>
<sequence length="94" mass="10437">MNPPEDFVEQGISRERQFLGSPVSKLHSHGGDDTIVAEDPRCRVAEDDNDNGERKAAKPRRLSFSQSSSLPSPSASRPEKFIHLIPRPILFLVA</sequence>
<name>A0AAV5IN45_9ROSI</name>
<reference evidence="2 3" key="1">
    <citation type="journal article" date="2021" name="Commun. Biol.">
        <title>The genome of Shorea leprosula (Dipterocarpaceae) highlights the ecological relevance of drought in aseasonal tropical rainforests.</title>
        <authorList>
            <person name="Ng K.K.S."/>
            <person name="Kobayashi M.J."/>
            <person name="Fawcett J.A."/>
            <person name="Hatakeyama M."/>
            <person name="Paape T."/>
            <person name="Ng C.H."/>
            <person name="Ang C.C."/>
            <person name="Tnah L.H."/>
            <person name="Lee C.T."/>
            <person name="Nishiyama T."/>
            <person name="Sese J."/>
            <person name="O'Brien M.J."/>
            <person name="Copetti D."/>
            <person name="Mohd Noor M.I."/>
            <person name="Ong R.C."/>
            <person name="Putra M."/>
            <person name="Sireger I.Z."/>
            <person name="Indrioko S."/>
            <person name="Kosugi Y."/>
            <person name="Izuno A."/>
            <person name="Isagi Y."/>
            <person name="Lee S.L."/>
            <person name="Shimizu K.K."/>
        </authorList>
    </citation>
    <scope>NUCLEOTIDE SEQUENCE [LARGE SCALE GENOMIC DNA]</scope>
    <source>
        <strain evidence="2">214</strain>
    </source>
</reference>
<feature type="region of interest" description="Disordered" evidence="1">
    <location>
        <begin position="21"/>
        <end position="78"/>
    </location>
</feature>
<proteinExistence type="predicted"/>
<feature type="compositionally biased region" description="Basic and acidic residues" evidence="1">
    <location>
        <begin position="38"/>
        <end position="56"/>
    </location>
</feature>